<dbReference type="GO" id="GO:0003962">
    <property type="term" value="F:cystathionine gamma-synthase activity"/>
    <property type="evidence" value="ECO:0007669"/>
    <property type="project" value="TreeGrafter"/>
</dbReference>
<proteinExistence type="predicted"/>
<reference evidence="3" key="1">
    <citation type="journal article" date="2023" name="Genome Biol. Evol.">
        <title>First Whole Genome Sequence and Flow Cytometry Genome Size Data for the Lichen-Forming Fungus Ramalina farinacea (Ascomycota).</title>
        <authorList>
            <person name="Llewellyn T."/>
            <person name="Mian S."/>
            <person name="Hill R."/>
            <person name="Leitch I.J."/>
            <person name="Gaya E."/>
        </authorList>
    </citation>
    <scope>NUCLEOTIDE SEQUENCE</scope>
    <source>
        <strain evidence="3">LIQ254RAFAR</strain>
    </source>
</reference>
<dbReference type="Gene3D" id="3.90.1150.10">
    <property type="entry name" value="Aspartate Aminotransferase, domain 1"/>
    <property type="match status" value="1"/>
</dbReference>
<evidence type="ECO:0000256" key="1">
    <source>
        <dbReference type="ARBA" id="ARBA00001933"/>
    </source>
</evidence>
<dbReference type="InterPro" id="IPR015421">
    <property type="entry name" value="PyrdxlP-dep_Trfase_major"/>
</dbReference>
<dbReference type="AlphaFoldDB" id="A0AA43QSM8"/>
<evidence type="ECO:0000313" key="3">
    <source>
        <dbReference type="EMBL" id="MDI1491467.1"/>
    </source>
</evidence>
<dbReference type="PANTHER" id="PTHR42699">
    <property type="match status" value="1"/>
</dbReference>
<evidence type="ECO:0008006" key="5">
    <source>
        <dbReference type="Google" id="ProtNLM"/>
    </source>
</evidence>
<organism evidence="3 4">
    <name type="scientific">Ramalina farinacea</name>
    <dbReference type="NCBI Taxonomy" id="258253"/>
    <lineage>
        <taxon>Eukaryota</taxon>
        <taxon>Fungi</taxon>
        <taxon>Dikarya</taxon>
        <taxon>Ascomycota</taxon>
        <taxon>Pezizomycotina</taxon>
        <taxon>Lecanoromycetes</taxon>
        <taxon>OSLEUM clade</taxon>
        <taxon>Lecanoromycetidae</taxon>
        <taxon>Lecanorales</taxon>
        <taxon>Lecanorineae</taxon>
        <taxon>Ramalinaceae</taxon>
        <taxon>Ramalina</taxon>
    </lineage>
</organism>
<dbReference type="GO" id="GO:0019346">
    <property type="term" value="P:transsulfuration"/>
    <property type="evidence" value="ECO:0007669"/>
    <property type="project" value="InterPro"/>
</dbReference>
<gene>
    <name evidence="3" type="ORF">OHK93_002676</name>
</gene>
<dbReference type="GO" id="GO:0030170">
    <property type="term" value="F:pyridoxal phosphate binding"/>
    <property type="evidence" value="ECO:0007669"/>
    <property type="project" value="InterPro"/>
</dbReference>
<dbReference type="Proteomes" id="UP001161017">
    <property type="component" value="Unassembled WGS sequence"/>
</dbReference>
<evidence type="ECO:0000313" key="4">
    <source>
        <dbReference type="Proteomes" id="UP001161017"/>
    </source>
</evidence>
<accession>A0AA43QSM8</accession>
<dbReference type="SUPFAM" id="SSF53383">
    <property type="entry name" value="PLP-dependent transferases"/>
    <property type="match status" value="1"/>
</dbReference>
<dbReference type="EMBL" id="JAPUFD010000014">
    <property type="protein sequence ID" value="MDI1491467.1"/>
    <property type="molecule type" value="Genomic_DNA"/>
</dbReference>
<dbReference type="InterPro" id="IPR051750">
    <property type="entry name" value="Trans-sulfuration_enzymes"/>
</dbReference>
<dbReference type="InterPro" id="IPR000277">
    <property type="entry name" value="Cys/Met-Metab_PyrdxlP-dep_enz"/>
</dbReference>
<dbReference type="Pfam" id="PF01053">
    <property type="entry name" value="Cys_Met_Meta_PP"/>
    <property type="match status" value="1"/>
</dbReference>
<sequence length="638" mass="69521">MPTPIVTHNLPLGSTIPPNNTHAISVSLPTWSSTLGWATRDPVTLDEMKTGYPRFFVHRDIVTLSTILVGRLGFRGMLGLLTAQKRWAEEGAGYLRGKIGMEDGVGGVSIQGFAWEGLAQDDEGTGQSGMTGRMKTVQWKRGEVYLVTYPEMLKGHAKDFWQHTGWGISSRYAQTLLARLDELEVQGSHRESVKKGGHCINGNCLMQKGSRSGNSMESTGCIDENTRAEAILRDRIARVASSTRQTVNPADVSLYPTGMTAIASIARVIKSLSSHPQNHHHSSSPPTIIIYGFLYLDTFKLLSKIFNFSLHLLGHSSAAELSTLADSLRNGTISNVVALFCEFPGNPLLRTPDLSAIRSLADEFGFMVVCDDTVGTFVNVDVLGEVDVLVSSLTKMFSGGCDVMGGSLIVNSASSWYADVTRTLRDDGAGRESNWYPADAEVMERNSRDFGERMGMINGNARRVYEMMEREKGKPGGDVVREVFYPLGSESQHLYERHARHLLPPATAASSSSDDYASSGSAAATNGVASHLEHPAMECGYGYLLSLTFYRPQQAVAFYDALDVAKGPSLGTNFTLACAYTLFAHYGEREWAAGFGVEEFLVRVSVGMEEWEGEEGGLREKFQRALRAAEVVGGGSEM</sequence>
<dbReference type="InterPro" id="IPR015424">
    <property type="entry name" value="PyrdxlP-dep_Trfase"/>
</dbReference>
<dbReference type="Gene3D" id="3.40.640.10">
    <property type="entry name" value="Type I PLP-dependent aspartate aminotransferase-like (Major domain)"/>
    <property type="match status" value="1"/>
</dbReference>
<comment type="caution">
    <text evidence="3">The sequence shown here is derived from an EMBL/GenBank/DDBJ whole genome shotgun (WGS) entry which is preliminary data.</text>
</comment>
<evidence type="ECO:0000256" key="2">
    <source>
        <dbReference type="ARBA" id="ARBA00022898"/>
    </source>
</evidence>
<dbReference type="PANTHER" id="PTHR42699:SF1">
    <property type="entry name" value="CYSTATHIONINE GAMMA-SYNTHASE-RELATED"/>
    <property type="match status" value="1"/>
</dbReference>
<dbReference type="InterPro" id="IPR015422">
    <property type="entry name" value="PyrdxlP-dep_Trfase_small"/>
</dbReference>
<keyword evidence="4" id="KW-1185">Reference proteome</keyword>
<protein>
    <recommendedName>
        <fullName evidence="5">Cystathionine gamma-synthase</fullName>
    </recommendedName>
</protein>
<name>A0AA43QSM8_9LECA</name>
<keyword evidence="2" id="KW-0663">Pyridoxal phosphate</keyword>
<comment type="cofactor">
    <cofactor evidence="1">
        <name>pyridoxal 5'-phosphate</name>
        <dbReference type="ChEBI" id="CHEBI:597326"/>
    </cofactor>
</comment>